<dbReference type="CDD" id="cd05930">
    <property type="entry name" value="A_NRPS"/>
    <property type="match status" value="1"/>
</dbReference>
<evidence type="ECO:0000259" key="3">
    <source>
        <dbReference type="PROSITE" id="PS50075"/>
    </source>
</evidence>
<keyword evidence="1" id="KW-0596">Phosphopantetheine</keyword>
<dbReference type="InterPro" id="IPR036736">
    <property type="entry name" value="ACP-like_sf"/>
</dbReference>
<dbReference type="EMBL" id="CP032869">
    <property type="protein sequence ID" value="AYL95789.1"/>
    <property type="molecule type" value="Genomic_DNA"/>
</dbReference>
<dbReference type="InterPro" id="IPR029058">
    <property type="entry name" value="AB_hydrolase_fold"/>
</dbReference>
<dbReference type="Gene3D" id="3.40.50.980">
    <property type="match status" value="2"/>
</dbReference>
<dbReference type="RefSeq" id="WP_119409399.1">
    <property type="nucleotide sequence ID" value="NZ_CP032869.1"/>
</dbReference>
<reference evidence="4 5" key="1">
    <citation type="submission" date="2018-10" db="EMBL/GenBank/DDBJ databases">
        <title>Genome sequencing of Mucilaginibacter sp. HYN0043.</title>
        <authorList>
            <person name="Kim M."/>
            <person name="Yi H."/>
        </authorList>
    </citation>
    <scope>NUCLEOTIDE SEQUENCE [LARGE SCALE GENOMIC DNA]</scope>
    <source>
        <strain evidence="4 5">HYN0043</strain>
    </source>
</reference>
<dbReference type="SUPFAM" id="SSF52777">
    <property type="entry name" value="CoA-dependent acyltransferases"/>
    <property type="match status" value="1"/>
</dbReference>
<dbReference type="Gene3D" id="2.30.38.10">
    <property type="entry name" value="Luciferase, Domain 3"/>
    <property type="match status" value="1"/>
</dbReference>
<dbReference type="PANTHER" id="PTHR45527:SF1">
    <property type="entry name" value="FATTY ACID SYNTHASE"/>
    <property type="match status" value="1"/>
</dbReference>
<sequence length="1115" mass="125727">MPLVISTETEPFNFNLFYKNNPTALRSNSKNQPGAFNGSSKNCGVFKLNIDAELSELLLTAARSNNMQFSSLLITAINVVLKRYTGQQNVLFGQAIIKTGNNEPQVAELWSELNSENLFKETATQVKDTITNNAEFIQIAENFDLATLSIKKELFQVCFILEKELTPEPLPLINELTAQLSDFHFGVYIKEDHTIPDVSFFYNTDKLDSDFFSVFAARLVVLLRELTNNSSLKLGQYNVLENDEYDLLINKFNDTVTPYDHQNTIFSFFEQNAAASPNATALIKGDFTLTYHQLNTRANQLANYLINEGVKPGDNIGILTNRNFEMIIGMLGILKAGGAYVPIDPDYPIDRQEYIYNQSAITMIVADDDYPLKVIVGAKNFKVISKEDTCRFSDQNPCLNIDSNQLAYTIYTSGSTGKPKGVMIAHHSAVNLIQWVNTRFNISTDDRLLFITSMCFDLSVYDIFGMLSAGAAIVIAEKAEIQDVLTLADMLIKHNITFWDSVPTTLDYLVKTLESGQPSYRYPGLKTVFMSGDWIPVNLPDRIKTFFPQTQVVSLGGATEGTVWSNYFIVDKTDAAWNSIPYGKPIANNFFYILNDYLQPVPVGTIGDLYIGGVGVARGYANDSEKTSRSFIPDPFHPDSGGMMYRTGDLGKMMPDYNMEFIGRKDNQVKIQGFRVELGEIESVLNGSGLVDAAVVLAKPDAEGNKRLVAYIVNTTSDYNPEGLKLYLQKFLPEYMIPAVWVELDSLPLTGNGKIDRNALPDVNEQHKIKRAYVEPETETERMLVSIWKENFANSDIDVLSNFFEIGGHSLMAVQILSKLKKIIGKNLQLSIFYKYPSVRPLAHFLDEENGDQQFKSLVPIKPSGSKNPLYIIHGDGLNVLNFSKLADYVSKDQPVYGLQALGLNGIDEPIDKLPVIAYHYMQEIIRHNPRGPYLLAGYSSGGYVAMEIRKQMVAQGREVKMLIIFDTDAEKTEYKDWYSLLPKKAKRHFPRMMQALRFSINQWFNGSAQQPEVPAENKKDSREFYKLIQKIRNKHITAFRNYPLEPFDGTLYLYKARISVHYVEYGKYLGWEKYAQKGVELFEIPGDHFSMLQTPYVAELGAVLQKNIDDVASV</sequence>
<dbReference type="Gene3D" id="1.10.1200.10">
    <property type="entry name" value="ACP-like"/>
    <property type="match status" value="1"/>
</dbReference>
<dbReference type="GO" id="GO:0043041">
    <property type="term" value="P:amino acid activation for nonribosomal peptide biosynthetic process"/>
    <property type="evidence" value="ECO:0007669"/>
    <property type="project" value="TreeGrafter"/>
</dbReference>
<dbReference type="InterPro" id="IPR009081">
    <property type="entry name" value="PP-bd_ACP"/>
</dbReference>
<gene>
    <name evidence="4" type="ORF">HYN43_011035</name>
</gene>
<protein>
    <submittedName>
        <fullName evidence="4">Amino acid adenylation domain-containing protein</fullName>
    </submittedName>
</protein>
<dbReference type="PROSITE" id="PS00012">
    <property type="entry name" value="PHOSPHOPANTETHEINE"/>
    <property type="match status" value="1"/>
</dbReference>
<dbReference type="KEGG" id="muh:HYN43_011035"/>
<dbReference type="Pfam" id="PF00501">
    <property type="entry name" value="AMP-binding"/>
    <property type="match status" value="1"/>
</dbReference>
<dbReference type="SUPFAM" id="SSF47336">
    <property type="entry name" value="ACP-like"/>
    <property type="match status" value="1"/>
</dbReference>
<evidence type="ECO:0000313" key="5">
    <source>
        <dbReference type="Proteomes" id="UP000270046"/>
    </source>
</evidence>
<dbReference type="Proteomes" id="UP000270046">
    <property type="component" value="Chromosome"/>
</dbReference>
<dbReference type="Pfam" id="PF13193">
    <property type="entry name" value="AMP-binding_C"/>
    <property type="match status" value="1"/>
</dbReference>
<dbReference type="InterPro" id="IPR025110">
    <property type="entry name" value="AMP-bd_C"/>
</dbReference>
<dbReference type="GO" id="GO:0031177">
    <property type="term" value="F:phosphopantetheine binding"/>
    <property type="evidence" value="ECO:0007669"/>
    <property type="project" value="TreeGrafter"/>
</dbReference>
<dbReference type="OrthoDB" id="4317020at2"/>
<dbReference type="InterPro" id="IPR010071">
    <property type="entry name" value="AA_adenyl_dom"/>
</dbReference>
<evidence type="ECO:0000313" key="4">
    <source>
        <dbReference type="EMBL" id="AYL95789.1"/>
    </source>
</evidence>
<dbReference type="FunFam" id="3.40.50.980:FF:000001">
    <property type="entry name" value="Non-ribosomal peptide synthetase"/>
    <property type="match status" value="1"/>
</dbReference>
<dbReference type="GO" id="GO:0044550">
    <property type="term" value="P:secondary metabolite biosynthetic process"/>
    <property type="evidence" value="ECO:0007669"/>
    <property type="project" value="UniProtKB-ARBA"/>
</dbReference>
<dbReference type="NCBIfam" id="TIGR01733">
    <property type="entry name" value="AA-adenyl-dom"/>
    <property type="match status" value="1"/>
</dbReference>
<dbReference type="Pfam" id="PF00550">
    <property type="entry name" value="PP-binding"/>
    <property type="match status" value="1"/>
</dbReference>
<dbReference type="InterPro" id="IPR006162">
    <property type="entry name" value="Ppantetheine_attach_site"/>
</dbReference>
<keyword evidence="5" id="KW-1185">Reference proteome</keyword>
<evidence type="ECO:0000256" key="1">
    <source>
        <dbReference type="ARBA" id="ARBA00022450"/>
    </source>
</evidence>
<dbReference type="SUPFAM" id="SSF56801">
    <property type="entry name" value="Acetyl-CoA synthetase-like"/>
    <property type="match status" value="1"/>
</dbReference>
<name>A0A494VNL5_9SPHI</name>
<keyword evidence="2" id="KW-0597">Phosphoprotein</keyword>
<dbReference type="FunFam" id="3.30.300.30:FF:000010">
    <property type="entry name" value="Enterobactin synthetase component F"/>
    <property type="match status" value="1"/>
</dbReference>
<dbReference type="Gene3D" id="3.40.50.1820">
    <property type="entry name" value="alpha/beta hydrolase"/>
    <property type="match status" value="1"/>
</dbReference>
<dbReference type="InterPro" id="IPR000873">
    <property type="entry name" value="AMP-dep_synth/lig_dom"/>
</dbReference>
<dbReference type="InterPro" id="IPR001031">
    <property type="entry name" value="Thioesterase"/>
</dbReference>
<evidence type="ECO:0000256" key="2">
    <source>
        <dbReference type="ARBA" id="ARBA00022553"/>
    </source>
</evidence>
<dbReference type="Gene3D" id="3.30.559.30">
    <property type="entry name" value="Nonribosomal peptide synthetase, condensation domain"/>
    <property type="match status" value="1"/>
</dbReference>
<dbReference type="InterPro" id="IPR045851">
    <property type="entry name" value="AMP-bd_C_sf"/>
</dbReference>
<dbReference type="SUPFAM" id="SSF53474">
    <property type="entry name" value="alpha/beta-Hydrolases"/>
    <property type="match status" value="1"/>
</dbReference>
<feature type="domain" description="Carrier" evidence="3">
    <location>
        <begin position="775"/>
        <end position="850"/>
    </location>
</feature>
<dbReference type="PROSITE" id="PS50075">
    <property type="entry name" value="CARRIER"/>
    <property type="match status" value="1"/>
</dbReference>
<dbReference type="Pfam" id="PF00975">
    <property type="entry name" value="Thioesterase"/>
    <property type="match status" value="1"/>
</dbReference>
<dbReference type="GO" id="GO:0005737">
    <property type="term" value="C:cytoplasm"/>
    <property type="evidence" value="ECO:0007669"/>
    <property type="project" value="TreeGrafter"/>
</dbReference>
<dbReference type="PANTHER" id="PTHR45527">
    <property type="entry name" value="NONRIBOSOMAL PEPTIDE SYNTHETASE"/>
    <property type="match status" value="1"/>
</dbReference>
<dbReference type="AlphaFoldDB" id="A0A494VNL5"/>
<dbReference type="FunFam" id="3.40.50.12780:FF:000012">
    <property type="entry name" value="Non-ribosomal peptide synthetase"/>
    <property type="match status" value="1"/>
</dbReference>
<organism evidence="4 5">
    <name type="scientific">Mucilaginibacter celer</name>
    <dbReference type="NCBI Taxonomy" id="2305508"/>
    <lineage>
        <taxon>Bacteria</taxon>
        <taxon>Pseudomonadati</taxon>
        <taxon>Bacteroidota</taxon>
        <taxon>Sphingobacteriia</taxon>
        <taxon>Sphingobacteriales</taxon>
        <taxon>Sphingobacteriaceae</taxon>
        <taxon>Mucilaginibacter</taxon>
    </lineage>
</organism>
<accession>A0A494VNL5</accession>
<dbReference type="Gene3D" id="3.30.300.30">
    <property type="match status" value="1"/>
</dbReference>
<proteinExistence type="predicted"/>